<reference evidence="1 2" key="1">
    <citation type="journal article" date="2020" name="ISME J.">
        <title>Comparative genomics reveals insights into cyanobacterial evolution and habitat adaptation.</title>
        <authorList>
            <person name="Chen M.Y."/>
            <person name="Teng W.K."/>
            <person name="Zhao L."/>
            <person name="Hu C.X."/>
            <person name="Zhou Y.K."/>
            <person name="Han B.P."/>
            <person name="Song L.R."/>
            <person name="Shu W.S."/>
        </authorList>
    </citation>
    <scope>NUCLEOTIDE SEQUENCE [LARGE SCALE GENOMIC DNA]</scope>
    <source>
        <strain evidence="1 2">FACHB-391</strain>
    </source>
</reference>
<gene>
    <name evidence="1" type="ORF">H6G95_25870</name>
</gene>
<dbReference type="Pfam" id="PF19265">
    <property type="entry name" value="DUF5908"/>
    <property type="match status" value="1"/>
</dbReference>
<evidence type="ECO:0000313" key="1">
    <source>
        <dbReference type="EMBL" id="MBD2563972.1"/>
    </source>
</evidence>
<organism evidence="1 2">
    <name type="scientific">Nostoc linckia FACHB-391</name>
    <dbReference type="NCBI Taxonomy" id="2692906"/>
    <lineage>
        <taxon>Bacteria</taxon>
        <taxon>Bacillati</taxon>
        <taxon>Cyanobacteriota</taxon>
        <taxon>Cyanophyceae</taxon>
        <taxon>Nostocales</taxon>
        <taxon>Nostocaceae</taxon>
        <taxon>Nostoc</taxon>
    </lineage>
</organism>
<proteinExistence type="predicted"/>
<dbReference type="EMBL" id="JACJTE010000039">
    <property type="protein sequence ID" value="MBD2563972.1"/>
    <property type="molecule type" value="Genomic_DNA"/>
</dbReference>
<keyword evidence="2" id="KW-1185">Reference proteome</keyword>
<accession>A0ABR8F2H4</accession>
<comment type="caution">
    <text evidence="1">The sequence shown here is derived from an EMBL/GenBank/DDBJ whole genome shotgun (WGS) entry which is preliminary data.</text>
</comment>
<protein>
    <submittedName>
        <fullName evidence="1">Uncharacterized protein</fullName>
    </submittedName>
</protein>
<sequence>MPIVVDEVVISVEVNNQASGGATTAPSSTDDKQAIISQCVERVLDILKQKEER</sequence>
<dbReference type="Proteomes" id="UP000604661">
    <property type="component" value="Unassembled WGS sequence"/>
</dbReference>
<dbReference type="InterPro" id="IPR045459">
    <property type="entry name" value="DUF5908"/>
</dbReference>
<dbReference type="RefSeq" id="WP_190899530.1">
    <property type="nucleotide sequence ID" value="NZ_JACJTE010000039.1"/>
</dbReference>
<evidence type="ECO:0000313" key="2">
    <source>
        <dbReference type="Proteomes" id="UP000604661"/>
    </source>
</evidence>
<name>A0ABR8F2H4_NOSLI</name>